<dbReference type="AlphaFoldDB" id="A0A9N9TJB0"/>
<dbReference type="GO" id="GO:0004622">
    <property type="term" value="F:phosphatidylcholine lysophospholipase activity"/>
    <property type="evidence" value="ECO:0007669"/>
    <property type="project" value="TreeGrafter"/>
</dbReference>
<dbReference type="InterPro" id="IPR022742">
    <property type="entry name" value="Hydrolase_4"/>
</dbReference>
<dbReference type="EMBL" id="OU900104">
    <property type="protein sequence ID" value="CAG9855888.1"/>
    <property type="molecule type" value="Genomic_DNA"/>
</dbReference>
<dbReference type="GO" id="GO:0047372">
    <property type="term" value="F:monoacylglycerol lipase activity"/>
    <property type="evidence" value="ECO:0007669"/>
    <property type="project" value="TreeGrafter"/>
</dbReference>
<dbReference type="OrthoDB" id="10249433at2759"/>
<sequence>MSKSNKSKRYNDYYLINTDDMGEVDFDLPVPREKRSRMICCSITILCILLFVLFILVFVIVPVIFMNVKALQTTLIFTRFGLHNKEEYFETQRFPSYRNRYVTIRNNKTCEEKKLGVWHILPNNLALDEFYGRPIDYDELLLNSNYSVLIYFHGTGEDRADSKRKYKVFSQFFHVITFDYRGYGDSSKGNVSEENVIIDSIELYKWVQNRTKSAIYVSGHSLGASIATQTVAKMQNDSNISTKGLIIESGFTNLQDELYVHPISKFLSWLPWFSATILDPLRKNGFLFETDRFIATLNCPVMILHAEDDYEIPVKFGRKLYEIASNRNITTIYHEFEKKLEYGHTGIYADPFMNLYIQQFIDTTKPTVG</sequence>
<dbReference type="InterPro" id="IPR029058">
    <property type="entry name" value="AB_hydrolase_fold"/>
</dbReference>
<protein>
    <recommendedName>
        <fullName evidence="2">Serine aminopeptidase S33 domain-containing protein</fullName>
    </recommendedName>
</protein>
<evidence type="ECO:0000256" key="1">
    <source>
        <dbReference type="SAM" id="Phobius"/>
    </source>
</evidence>
<feature type="transmembrane region" description="Helical" evidence="1">
    <location>
        <begin position="39"/>
        <end position="65"/>
    </location>
</feature>
<gene>
    <name evidence="3" type="ORF">PHYEVI_LOCUS2323</name>
</gene>
<keyword evidence="4" id="KW-1185">Reference proteome</keyword>
<dbReference type="PANTHER" id="PTHR12277">
    <property type="entry name" value="ALPHA/BETA HYDROLASE DOMAIN-CONTAINING PROTEIN"/>
    <property type="match status" value="1"/>
</dbReference>
<keyword evidence="1" id="KW-1133">Transmembrane helix</keyword>
<accession>A0A9N9TJB0</accession>
<keyword evidence="1" id="KW-0812">Transmembrane</keyword>
<name>A0A9N9TJB0_PHYSR</name>
<dbReference type="Pfam" id="PF12146">
    <property type="entry name" value="Hydrolase_4"/>
    <property type="match status" value="1"/>
</dbReference>
<evidence type="ECO:0000259" key="2">
    <source>
        <dbReference type="Pfam" id="PF12146"/>
    </source>
</evidence>
<dbReference type="Gene3D" id="3.40.50.1820">
    <property type="entry name" value="alpha/beta hydrolase"/>
    <property type="match status" value="1"/>
</dbReference>
<dbReference type="PANTHER" id="PTHR12277:SF194">
    <property type="entry name" value="FI04476P"/>
    <property type="match status" value="1"/>
</dbReference>
<reference evidence="3" key="1">
    <citation type="submission" date="2022-01" db="EMBL/GenBank/DDBJ databases">
        <authorList>
            <person name="King R."/>
        </authorList>
    </citation>
    <scope>NUCLEOTIDE SEQUENCE</scope>
</reference>
<dbReference type="GO" id="GO:0052651">
    <property type="term" value="P:monoacylglycerol catabolic process"/>
    <property type="evidence" value="ECO:0007669"/>
    <property type="project" value="TreeGrafter"/>
</dbReference>
<proteinExistence type="predicted"/>
<organism evidence="3 4">
    <name type="scientific">Phyllotreta striolata</name>
    <name type="common">Striped flea beetle</name>
    <name type="synonym">Crioceris striolata</name>
    <dbReference type="NCBI Taxonomy" id="444603"/>
    <lineage>
        <taxon>Eukaryota</taxon>
        <taxon>Metazoa</taxon>
        <taxon>Ecdysozoa</taxon>
        <taxon>Arthropoda</taxon>
        <taxon>Hexapoda</taxon>
        <taxon>Insecta</taxon>
        <taxon>Pterygota</taxon>
        <taxon>Neoptera</taxon>
        <taxon>Endopterygota</taxon>
        <taxon>Coleoptera</taxon>
        <taxon>Polyphaga</taxon>
        <taxon>Cucujiformia</taxon>
        <taxon>Chrysomeloidea</taxon>
        <taxon>Chrysomelidae</taxon>
        <taxon>Galerucinae</taxon>
        <taxon>Alticini</taxon>
        <taxon>Phyllotreta</taxon>
    </lineage>
</organism>
<feature type="domain" description="Serine aminopeptidase S33" evidence="2">
    <location>
        <begin position="148"/>
        <end position="270"/>
    </location>
</feature>
<evidence type="ECO:0000313" key="3">
    <source>
        <dbReference type="EMBL" id="CAG9855888.1"/>
    </source>
</evidence>
<keyword evidence="1" id="KW-0472">Membrane</keyword>
<dbReference type="GO" id="GO:0006660">
    <property type="term" value="P:phosphatidylserine catabolic process"/>
    <property type="evidence" value="ECO:0007669"/>
    <property type="project" value="TreeGrafter"/>
</dbReference>
<evidence type="ECO:0000313" key="4">
    <source>
        <dbReference type="Proteomes" id="UP001153712"/>
    </source>
</evidence>
<dbReference type="GO" id="GO:0005789">
    <property type="term" value="C:endoplasmic reticulum membrane"/>
    <property type="evidence" value="ECO:0007669"/>
    <property type="project" value="TreeGrafter"/>
</dbReference>
<dbReference type="Proteomes" id="UP001153712">
    <property type="component" value="Chromosome 11"/>
</dbReference>
<dbReference type="SUPFAM" id="SSF53474">
    <property type="entry name" value="alpha/beta-Hydrolases"/>
    <property type="match status" value="1"/>
</dbReference>